<organism evidence="1 2">
    <name type="scientific">Oxalicibacterium flavum</name>
    <dbReference type="NCBI Taxonomy" id="179467"/>
    <lineage>
        <taxon>Bacteria</taxon>
        <taxon>Pseudomonadati</taxon>
        <taxon>Pseudomonadota</taxon>
        <taxon>Betaproteobacteria</taxon>
        <taxon>Burkholderiales</taxon>
        <taxon>Oxalobacteraceae</taxon>
        <taxon>Oxalicibacterium</taxon>
    </lineage>
</organism>
<dbReference type="Proteomes" id="UP000620266">
    <property type="component" value="Unassembled WGS sequence"/>
</dbReference>
<name>A0A8J2XXD0_9BURK</name>
<proteinExistence type="predicted"/>
<reference evidence="1" key="1">
    <citation type="journal article" date="2014" name="Int. J. Syst. Evol. Microbiol.">
        <title>Complete genome sequence of Corynebacterium casei LMG S-19264T (=DSM 44701T), isolated from a smear-ripened cheese.</title>
        <authorList>
            <consortium name="US DOE Joint Genome Institute (JGI-PGF)"/>
            <person name="Walter F."/>
            <person name="Albersmeier A."/>
            <person name="Kalinowski J."/>
            <person name="Ruckert C."/>
        </authorList>
    </citation>
    <scope>NUCLEOTIDE SEQUENCE</scope>
    <source>
        <strain evidence="1">CCM 7086</strain>
    </source>
</reference>
<accession>A0A8J2XXD0</accession>
<reference evidence="1" key="2">
    <citation type="submission" date="2020-09" db="EMBL/GenBank/DDBJ databases">
        <authorList>
            <person name="Sun Q."/>
            <person name="Sedlacek I."/>
        </authorList>
    </citation>
    <scope>NUCLEOTIDE SEQUENCE</scope>
    <source>
        <strain evidence="1">CCM 7086</strain>
    </source>
</reference>
<gene>
    <name evidence="1" type="ORF">GCM10007205_17880</name>
</gene>
<evidence type="ECO:0000313" key="1">
    <source>
        <dbReference type="EMBL" id="GGC09149.1"/>
    </source>
</evidence>
<keyword evidence="2" id="KW-1185">Reference proteome</keyword>
<evidence type="ECO:0000313" key="2">
    <source>
        <dbReference type="Proteomes" id="UP000620266"/>
    </source>
</evidence>
<dbReference type="AlphaFoldDB" id="A0A8J2XXD0"/>
<dbReference type="RefSeq" id="WP_188395869.1">
    <property type="nucleotide sequence ID" value="NZ_BMCG01000003.1"/>
</dbReference>
<protein>
    <submittedName>
        <fullName evidence="1">Uncharacterized protein</fullName>
    </submittedName>
</protein>
<comment type="caution">
    <text evidence="1">The sequence shown here is derived from an EMBL/GenBank/DDBJ whole genome shotgun (WGS) entry which is preliminary data.</text>
</comment>
<dbReference type="EMBL" id="BMCG01000003">
    <property type="protein sequence ID" value="GGC09149.1"/>
    <property type="molecule type" value="Genomic_DNA"/>
</dbReference>
<sequence length="197" mass="21870">MTKDSPNLFDSCKAVARQVLLKNGKTSNDVIETLAEKFLAIAETHQDFIRRQRESDDVIAYAVQYIADVHAILPMGTDTAWFTTTLATLLELAVPNSAVTDEAAPLLPCIQQGIREALSSIPISRGVLRLYDEDAESIRRLQDAGVEHGIACNMQELLEKLFHGDPLTHDDEHFFYLVAIGAPFTRQKRSTQGLDSD</sequence>